<dbReference type="Gene3D" id="1.10.260.40">
    <property type="entry name" value="lambda repressor-like DNA-binding domains"/>
    <property type="match status" value="1"/>
</dbReference>
<dbReference type="CDD" id="cd00093">
    <property type="entry name" value="HTH_XRE"/>
    <property type="match status" value="1"/>
</dbReference>
<keyword evidence="1" id="KW-0812">Transmembrane</keyword>
<dbReference type="SMART" id="SM00530">
    <property type="entry name" value="HTH_XRE"/>
    <property type="match status" value="1"/>
</dbReference>
<dbReference type="PANTHER" id="PTHR34475">
    <property type="match status" value="1"/>
</dbReference>
<dbReference type="InterPro" id="IPR050400">
    <property type="entry name" value="Bact_Cytoskel_RodZ"/>
</dbReference>
<feature type="domain" description="HTH cro/C1-type" evidence="2">
    <location>
        <begin position="20"/>
        <end position="76"/>
    </location>
</feature>
<comment type="caution">
    <text evidence="3">The sequence shown here is derived from an EMBL/GenBank/DDBJ whole genome shotgun (WGS) entry which is preliminary data.</text>
</comment>
<reference evidence="3 4" key="1">
    <citation type="submission" date="2019-12" db="EMBL/GenBank/DDBJ databases">
        <title>Genomic-based taxomic classification of the family Erythrobacteraceae.</title>
        <authorList>
            <person name="Xu L."/>
        </authorList>
    </citation>
    <scope>NUCLEOTIDE SEQUENCE [LARGE SCALE GENOMIC DNA]</scope>
    <source>
        <strain evidence="3 4">SW-109</strain>
    </source>
</reference>
<dbReference type="Pfam" id="PF13464">
    <property type="entry name" value="RodZ_C"/>
    <property type="match status" value="1"/>
</dbReference>
<dbReference type="SUPFAM" id="SSF47413">
    <property type="entry name" value="lambda repressor-like DNA-binding domains"/>
    <property type="match status" value="1"/>
</dbReference>
<evidence type="ECO:0000313" key="3">
    <source>
        <dbReference type="EMBL" id="MXP47368.1"/>
    </source>
</evidence>
<dbReference type="Pfam" id="PF13413">
    <property type="entry name" value="HTH_25"/>
    <property type="match status" value="1"/>
</dbReference>
<dbReference type="AlphaFoldDB" id="A0A6I4V0J3"/>
<dbReference type="GO" id="GO:0003677">
    <property type="term" value="F:DNA binding"/>
    <property type="evidence" value="ECO:0007669"/>
    <property type="project" value="InterPro"/>
</dbReference>
<evidence type="ECO:0000313" key="4">
    <source>
        <dbReference type="Proteomes" id="UP000471435"/>
    </source>
</evidence>
<sequence>MSDEVTLRDEQLPLEGAGQKLARAREAAGMTIDQVAAETRIPARHLESIEHGEFSELPSRAYAIGFSRNYAQAVGLDTNEIVDEVRAELDNGVYRENGATATYEPGDPDRVPGRGLAWFSAFAAILLIVGGLAFFRGYIFPGSGPAPLVGEQQIAENQAPAAATAAPAIAVASTDRRVVFTSLEDGVWVKFYDDAGERLMEKQMAEGERYVVPADAQGPQVWTGQPEALRITIGDTDIGTLSDESEILRDIDVTAEALLARNSAEPAPADDSEPQLN</sequence>
<keyword evidence="4" id="KW-1185">Reference proteome</keyword>
<gene>
    <name evidence="3" type="ORF">GRI43_08185</name>
</gene>
<evidence type="ECO:0000259" key="2">
    <source>
        <dbReference type="SMART" id="SM00530"/>
    </source>
</evidence>
<dbReference type="EMBL" id="WTYP01000001">
    <property type="protein sequence ID" value="MXP47368.1"/>
    <property type="molecule type" value="Genomic_DNA"/>
</dbReference>
<accession>A0A6I4V0J3</accession>
<proteinExistence type="predicted"/>
<evidence type="ECO:0000256" key="1">
    <source>
        <dbReference type="SAM" id="Phobius"/>
    </source>
</evidence>
<feature type="transmembrane region" description="Helical" evidence="1">
    <location>
        <begin position="116"/>
        <end position="135"/>
    </location>
</feature>
<organism evidence="3 4">
    <name type="scientific">Pontixanthobacter luteolus</name>
    <dbReference type="NCBI Taxonomy" id="295089"/>
    <lineage>
        <taxon>Bacteria</taxon>
        <taxon>Pseudomonadati</taxon>
        <taxon>Pseudomonadota</taxon>
        <taxon>Alphaproteobacteria</taxon>
        <taxon>Sphingomonadales</taxon>
        <taxon>Erythrobacteraceae</taxon>
        <taxon>Pontixanthobacter</taxon>
    </lineage>
</organism>
<protein>
    <submittedName>
        <fullName evidence="3">DUF4115 domain-containing protein</fullName>
    </submittedName>
</protein>
<dbReference type="RefSeq" id="WP_160730496.1">
    <property type="nucleotide sequence ID" value="NZ_CANLWR010000001.1"/>
</dbReference>
<dbReference type="Proteomes" id="UP000471435">
    <property type="component" value="Unassembled WGS sequence"/>
</dbReference>
<dbReference type="OrthoDB" id="9790252at2"/>
<dbReference type="InterPro" id="IPR010982">
    <property type="entry name" value="Lambda_DNA-bd_dom_sf"/>
</dbReference>
<dbReference type="PANTHER" id="PTHR34475:SF1">
    <property type="entry name" value="CYTOSKELETON PROTEIN RODZ"/>
    <property type="match status" value="1"/>
</dbReference>
<keyword evidence="1" id="KW-0472">Membrane</keyword>
<dbReference type="InterPro" id="IPR001387">
    <property type="entry name" value="Cro/C1-type_HTH"/>
</dbReference>
<name>A0A6I4V0J3_9SPHN</name>
<keyword evidence="1" id="KW-1133">Transmembrane helix</keyword>
<dbReference type="InterPro" id="IPR025194">
    <property type="entry name" value="RodZ-like_C"/>
</dbReference>